<dbReference type="InterPro" id="IPR015424">
    <property type="entry name" value="PyrdxlP-dep_Trfase"/>
</dbReference>
<keyword evidence="3" id="KW-0808">Transferase</keyword>
<accession>A0ABD8A7N1</accession>
<dbReference type="SUPFAM" id="SSF53383">
    <property type="entry name" value="PLP-dependent transferases"/>
    <property type="match status" value="1"/>
</dbReference>
<evidence type="ECO:0000256" key="2">
    <source>
        <dbReference type="ARBA" id="ARBA00009077"/>
    </source>
</evidence>
<gene>
    <name evidence="5" type="ORF">R6Y95_08385</name>
</gene>
<dbReference type="PANTHER" id="PTHR43797:SF2">
    <property type="entry name" value="HOMOCYSTEINE_CYSTEINE SYNTHASE"/>
    <property type="match status" value="1"/>
</dbReference>
<comment type="similarity">
    <text evidence="2">Belongs to the trans-sulfuration enzymes family.</text>
</comment>
<proteinExistence type="inferred from homology"/>
<dbReference type="CDD" id="cd00614">
    <property type="entry name" value="CGS_like"/>
    <property type="match status" value="1"/>
</dbReference>
<sequence>MSPGFSTRAIHGAGPGTEPRRALQFPIYAGVAHDFESAEAMGATFSGRKAAFAYSRIANPTVDAFEKKMALLEDGLGSVAVSSGMAAISTTLLTLLAAGDNIVSSSSLFGGTFSLFRNVLSPLGIETRFVPIDDPDAIEAAIDGQTRAIFLETISNPRTVVPDFAEVSRIARAHRLVLIADSTATTPYLFSAKRHGADIALHSTTKYISGGATSMGGAIVDLGTFDWSAVPALEGYHRFREMAFIARLRKEVYRDTGSCMSPYDAYLQSLGLETLALRMERVCENARAIAEFLAGEDAVRSVDYPGLPSSPYHDLANRQFDGRYGGVLAFSLPDKASCFRFLNRLRLMRRSSNLGDNKSLALHSSTTIYVEFTAEEQKAMGVDDTIIRLSVGIEDPDDIIADLRQALAGI</sequence>
<evidence type="ECO:0000313" key="5">
    <source>
        <dbReference type="EMBL" id="WOX55477.1"/>
    </source>
</evidence>
<protein>
    <submittedName>
        <fullName evidence="5">Aminotransferase class I/II-fold pyridoxal phosphate-dependent enzyme</fullName>
    </submittedName>
</protein>
<evidence type="ECO:0000256" key="3">
    <source>
        <dbReference type="ARBA" id="ARBA00022679"/>
    </source>
</evidence>
<dbReference type="InterPro" id="IPR015421">
    <property type="entry name" value="PyrdxlP-dep_Trfase_major"/>
</dbReference>
<dbReference type="PIRSF" id="PIRSF001434">
    <property type="entry name" value="CGS"/>
    <property type="match status" value="1"/>
</dbReference>
<organism evidence="5 6">
    <name type="scientific">Methanoculleus palmolei</name>
    <dbReference type="NCBI Taxonomy" id="72612"/>
    <lineage>
        <taxon>Archaea</taxon>
        <taxon>Methanobacteriati</taxon>
        <taxon>Methanobacteriota</taxon>
        <taxon>Stenosarchaea group</taxon>
        <taxon>Methanomicrobia</taxon>
        <taxon>Methanomicrobiales</taxon>
        <taxon>Methanomicrobiaceae</taxon>
        <taxon>Methanoculleus</taxon>
    </lineage>
</organism>
<dbReference type="GO" id="GO:0008483">
    <property type="term" value="F:transaminase activity"/>
    <property type="evidence" value="ECO:0007669"/>
    <property type="project" value="UniProtKB-KW"/>
</dbReference>
<dbReference type="EMBL" id="CP137641">
    <property type="protein sequence ID" value="WOX55477.1"/>
    <property type="molecule type" value="Genomic_DNA"/>
</dbReference>
<comment type="cofactor">
    <cofactor evidence="1">
        <name>pyridoxal 5'-phosphate</name>
        <dbReference type="ChEBI" id="CHEBI:597326"/>
    </cofactor>
</comment>
<dbReference type="FunFam" id="3.40.640.10:FF:000046">
    <property type="entry name" value="Cystathionine gamma-lyase"/>
    <property type="match status" value="1"/>
</dbReference>
<dbReference type="Proteomes" id="UP001626603">
    <property type="component" value="Chromosome"/>
</dbReference>
<keyword evidence="6" id="KW-1185">Reference proteome</keyword>
<dbReference type="InterPro" id="IPR015422">
    <property type="entry name" value="PyrdxlP-dep_Trfase_small"/>
</dbReference>
<evidence type="ECO:0000313" key="6">
    <source>
        <dbReference type="Proteomes" id="UP001626603"/>
    </source>
</evidence>
<dbReference type="InterPro" id="IPR000277">
    <property type="entry name" value="Cys/Met-Metab_PyrdxlP-dep_enz"/>
</dbReference>
<keyword evidence="4" id="KW-0663">Pyridoxal phosphate</keyword>
<evidence type="ECO:0000256" key="1">
    <source>
        <dbReference type="ARBA" id="ARBA00001933"/>
    </source>
</evidence>
<dbReference type="PANTHER" id="PTHR43797">
    <property type="entry name" value="HOMOCYSTEINE/CYSTEINE SYNTHASE"/>
    <property type="match status" value="1"/>
</dbReference>
<dbReference type="InterPro" id="IPR006235">
    <property type="entry name" value="OAc-hSer/O-AcSer_sulfhydrylase"/>
</dbReference>
<evidence type="ECO:0000256" key="4">
    <source>
        <dbReference type="ARBA" id="ARBA00022898"/>
    </source>
</evidence>
<dbReference type="Gene3D" id="3.90.1150.10">
    <property type="entry name" value="Aspartate Aminotransferase, domain 1"/>
    <property type="match status" value="1"/>
</dbReference>
<name>A0ABD8A7N1_9EURY</name>
<dbReference type="Pfam" id="PF01053">
    <property type="entry name" value="Cys_Met_Meta_PP"/>
    <property type="match status" value="1"/>
</dbReference>
<dbReference type="AlphaFoldDB" id="A0ABD8A7N1"/>
<keyword evidence="5" id="KW-0032">Aminotransferase</keyword>
<reference evidence="5 6" key="1">
    <citation type="submission" date="2023-10" db="EMBL/GenBank/DDBJ databases">
        <title>The complete genome sequence of Methanoculleus palmolei DSM 4273.</title>
        <authorList>
            <person name="Lai S.-J."/>
            <person name="You Y.-T."/>
            <person name="Chen S.-C."/>
        </authorList>
    </citation>
    <scope>NUCLEOTIDE SEQUENCE [LARGE SCALE GENOMIC DNA]</scope>
    <source>
        <strain evidence="5 6">DSM 4273</strain>
    </source>
</reference>
<dbReference type="Gene3D" id="3.40.640.10">
    <property type="entry name" value="Type I PLP-dependent aspartate aminotransferase-like (Major domain)"/>
    <property type="match status" value="1"/>
</dbReference>